<dbReference type="Proteomes" id="UP000215144">
    <property type="component" value="Chromosome 1"/>
</dbReference>
<keyword evidence="1 3" id="KW-0238">DNA-binding</keyword>
<dbReference type="EMBL" id="LT906454">
    <property type="protein sequence ID" value="SNV47553.1"/>
    <property type="molecule type" value="Genomic_DNA"/>
</dbReference>
<dbReference type="PROSITE" id="PS50943">
    <property type="entry name" value="HTH_CROC1"/>
    <property type="match status" value="1"/>
</dbReference>
<organism evidence="3 4">
    <name type="scientific">Streptococcus acidominimus</name>
    <dbReference type="NCBI Taxonomy" id="1326"/>
    <lineage>
        <taxon>Bacteria</taxon>
        <taxon>Bacillati</taxon>
        <taxon>Bacillota</taxon>
        <taxon>Bacilli</taxon>
        <taxon>Lactobacillales</taxon>
        <taxon>Streptococcaceae</taxon>
        <taxon>Streptococcus</taxon>
    </lineage>
</organism>
<sequence>MTSNKEYDLSLGEQIRHRIKELRKQQGLSQEQLANKADMEATFLSRIERGHTTNIQINTLEKIISALDIDYPTFFSFNTSDQPLHQIVAKLSLISNQEEALKLINVLLDWKLNN</sequence>
<protein>
    <submittedName>
        <fullName evidence="3">DNA-binding protein</fullName>
    </submittedName>
</protein>
<dbReference type="Gene3D" id="1.10.260.40">
    <property type="entry name" value="lambda repressor-like DNA-binding domains"/>
    <property type="match status" value="1"/>
</dbReference>
<dbReference type="CDD" id="cd00093">
    <property type="entry name" value="HTH_XRE"/>
    <property type="match status" value="1"/>
</dbReference>
<dbReference type="Pfam" id="PF01381">
    <property type="entry name" value="HTH_3"/>
    <property type="match status" value="1"/>
</dbReference>
<dbReference type="PANTHER" id="PTHR46797">
    <property type="entry name" value="HTH-TYPE TRANSCRIPTIONAL REGULATOR"/>
    <property type="match status" value="1"/>
</dbReference>
<reference evidence="3 4" key="1">
    <citation type="submission" date="2017-06" db="EMBL/GenBank/DDBJ databases">
        <authorList>
            <consortium name="Pathogen Informatics"/>
        </authorList>
    </citation>
    <scope>NUCLEOTIDE SEQUENCE [LARGE SCALE GENOMIC DNA]</scope>
    <source>
        <strain evidence="3 4">NCTC11291</strain>
    </source>
</reference>
<feature type="domain" description="HTH cro/C1-type" evidence="2">
    <location>
        <begin position="19"/>
        <end position="74"/>
    </location>
</feature>
<dbReference type="AlphaFoldDB" id="A0A239XN77"/>
<dbReference type="SMART" id="SM00530">
    <property type="entry name" value="HTH_XRE"/>
    <property type="match status" value="1"/>
</dbReference>
<dbReference type="GO" id="GO:0005829">
    <property type="term" value="C:cytosol"/>
    <property type="evidence" value="ECO:0007669"/>
    <property type="project" value="TreeGrafter"/>
</dbReference>
<dbReference type="KEGG" id="saco:SAME_02375"/>
<evidence type="ECO:0000256" key="1">
    <source>
        <dbReference type="ARBA" id="ARBA00023125"/>
    </source>
</evidence>
<dbReference type="GO" id="GO:0003677">
    <property type="term" value="F:DNA binding"/>
    <property type="evidence" value="ECO:0007669"/>
    <property type="project" value="UniProtKB-KW"/>
</dbReference>
<dbReference type="GO" id="GO:0003700">
    <property type="term" value="F:DNA-binding transcription factor activity"/>
    <property type="evidence" value="ECO:0007669"/>
    <property type="project" value="TreeGrafter"/>
</dbReference>
<accession>A0A239XN77</accession>
<gene>
    <name evidence="3" type="primary">sinR</name>
    <name evidence="3" type="ORF">SAMEA4504048_02375</name>
</gene>
<proteinExistence type="predicted"/>
<evidence type="ECO:0000313" key="3">
    <source>
        <dbReference type="EMBL" id="SNV47553.1"/>
    </source>
</evidence>
<name>A0A239XN77_STRAI</name>
<dbReference type="InterPro" id="IPR001387">
    <property type="entry name" value="Cro/C1-type_HTH"/>
</dbReference>
<evidence type="ECO:0000259" key="2">
    <source>
        <dbReference type="PROSITE" id="PS50943"/>
    </source>
</evidence>
<dbReference type="InterPro" id="IPR010982">
    <property type="entry name" value="Lambda_DNA-bd_dom_sf"/>
</dbReference>
<dbReference type="SUPFAM" id="SSF47413">
    <property type="entry name" value="lambda repressor-like DNA-binding domains"/>
    <property type="match status" value="1"/>
</dbReference>
<dbReference type="InterPro" id="IPR050807">
    <property type="entry name" value="TransReg_Diox_bact_type"/>
</dbReference>
<evidence type="ECO:0000313" key="4">
    <source>
        <dbReference type="Proteomes" id="UP000215144"/>
    </source>
</evidence>
<dbReference type="PANTHER" id="PTHR46797:SF1">
    <property type="entry name" value="METHYLPHOSPHONATE SYNTHASE"/>
    <property type="match status" value="1"/>
</dbReference>